<evidence type="ECO:0000256" key="7">
    <source>
        <dbReference type="ARBA" id="ARBA00023265"/>
    </source>
</evidence>
<keyword evidence="4 8" id="KW-0611">Plant defense</keyword>
<evidence type="ECO:0000313" key="12">
    <source>
        <dbReference type="RefSeq" id="XP_004515994.1"/>
    </source>
</evidence>
<dbReference type="InterPro" id="IPR004326">
    <property type="entry name" value="Mlo"/>
</dbReference>
<gene>
    <name evidence="12" type="primary">LOC101500098</name>
    <name evidence="8" type="synonym">MLO</name>
</gene>
<evidence type="ECO:0000256" key="5">
    <source>
        <dbReference type="ARBA" id="ARBA00022989"/>
    </source>
</evidence>
<dbReference type="STRING" id="3827.A0A1S2Z6M5"/>
<comment type="subcellular location">
    <subcellularLocation>
        <location evidence="1 8">Membrane</location>
        <topology evidence="1 8">Multi-pass membrane protein</topology>
    </subcellularLocation>
</comment>
<keyword evidence="3 8" id="KW-0812">Transmembrane</keyword>
<dbReference type="GeneID" id="101500098"/>
<keyword evidence="7 8" id="KW-0568">Pathogenesis-related protein</keyword>
<dbReference type="KEGG" id="cam:101500098"/>
<accession>A0A1S2Z6M5</accession>
<dbReference type="GO" id="GO:0005516">
    <property type="term" value="F:calmodulin binding"/>
    <property type="evidence" value="ECO:0007669"/>
    <property type="project" value="UniProtKB-KW"/>
</dbReference>
<evidence type="ECO:0000256" key="4">
    <source>
        <dbReference type="ARBA" id="ARBA00022821"/>
    </source>
</evidence>
<feature type="transmembrane region" description="Helical" evidence="10">
    <location>
        <begin position="280"/>
        <end position="299"/>
    </location>
</feature>
<keyword evidence="5 8" id="KW-1133">Transmembrane helix</keyword>
<keyword evidence="8" id="KW-0112">Calmodulin-binding</keyword>
<feature type="transmembrane region" description="Helical" evidence="10">
    <location>
        <begin position="364"/>
        <end position="383"/>
    </location>
</feature>
<evidence type="ECO:0000256" key="6">
    <source>
        <dbReference type="ARBA" id="ARBA00023136"/>
    </source>
</evidence>
<evidence type="ECO:0000256" key="10">
    <source>
        <dbReference type="SAM" id="Phobius"/>
    </source>
</evidence>
<keyword evidence="6 8" id="KW-0472">Membrane</keyword>
<feature type="transmembrane region" description="Helical" evidence="10">
    <location>
        <begin position="305"/>
        <end position="326"/>
    </location>
</feature>
<reference evidence="12" key="1">
    <citation type="submission" date="2025-08" db="UniProtKB">
        <authorList>
            <consortium name="RefSeq"/>
        </authorList>
    </citation>
    <scope>IDENTIFICATION</scope>
    <source>
        <tissue evidence="12">Etiolated seedlings</tissue>
    </source>
</reference>
<dbReference type="PANTHER" id="PTHR31942">
    <property type="entry name" value="MLO-LIKE PROTEIN 1"/>
    <property type="match status" value="1"/>
</dbReference>
<feature type="region of interest" description="Disordered" evidence="9">
    <location>
        <begin position="456"/>
        <end position="484"/>
    </location>
</feature>
<name>A0A1S2Z6M5_CICAR</name>
<feature type="compositionally biased region" description="Low complexity" evidence="9">
    <location>
        <begin position="465"/>
        <end position="479"/>
    </location>
</feature>
<evidence type="ECO:0000256" key="2">
    <source>
        <dbReference type="ARBA" id="ARBA00006574"/>
    </source>
</evidence>
<dbReference type="Proteomes" id="UP000087171">
    <property type="component" value="Unplaced"/>
</dbReference>
<dbReference type="OrthoDB" id="1388414at2759"/>
<comment type="similarity">
    <text evidence="2 8">Belongs to the MLO family.</text>
</comment>
<dbReference type="PANTHER" id="PTHR31942:SF84">
    <property type="entry name" value="MLO-LIKE PROTEIN 12"/>
    <property type="match status" value="1"/>
</dbReference>
<dbReference type="AlphaFoldDB" id="A0A1S2Z6M5"/>
<dbReference type="PaxDb" id="3827-XP_004515994.1"/>
<sequence>MAAQVYERTLEETPTWAVAVVCFVLLAISILIEHIIHVIGKWLKKKHKNGLYEALEKVKAELMLLGFISLLLTVFQDPISKICISQKVGNTWHPCSNPNKKSKSNETSENENNDRRKLLEYFDPIPRRILATKGYDKCVDKGKVALVSAYGIHELHVFIFVLAIFHILQCIITLALGRIKMRRWKKWEDETRSVEYQFYNDPERFRFARDTTFGRRHLSMWSQSTISLWIVSFFRQFFGSINKVDYLALRHGFVMAHLAPGNDAQFDFQKYISRSLEKDFKVVVGISPTIWFFAVLFLLTNTHGWYSHYWLPFIPLIIILLVGVKLQMIITKMGLRIQDSGEIIKGAPLVEPGDHLFWFNRPDLLLFLIHLVLFQNAFQLAFFSWSTYEFSVNSCFHKTTAEIIIRLTLGVVIQILCSYSTLPLYALVTQMGSTMKPTIFHERVATALKSWHNTAKKHVKESKHSNNTTPFSSRPSTPTHGMSPVHLLHRHTVSSSDSLQTSNYENQQWDNVEGSNSPTINHTEAHEIRIPTELPVSNRHEISISSKDFSFEKRYIVSD</sequence>
<evidence type="ECO:0000256" key="3">
    <source>
        <dbReference type="ARBA" id="ARBA00022692"/>
    </source>
</evidence>
<comment type="domain">
    <text evidence="8">The C-terminus contains a calmodulin-binding domain, which binds calmodulin in a calcium-dependent fashion.</text>
</comment>
<dbReference type="eggNOG" id="ENOG502QVKX">
    <property type="taxonomic scope" value="Eukaryota"/>
</dbReference>
<dbReference type="GO" id="GO:0016020">
    <property type="term" value="C:membrane"/>
    <property type="evidence" value="ECO:0007669"/>
    <property type="project" value="UniProtKB-SubCell"/>
</dbReference>
<feature type="transmembrane region" description="Helical" evidence="10">
    <location>
        <begin position="155"/>
        <end position="176"/>
    </location>
</feature>
<proteinExistence type="inferred from homology"/>
<feature type="transmembrane region" description="Helical" evidence="10">
    <location>
        <begin position="16"/>
        <end position="39"/>
    </location>
</feature>
<evidence type="ECO:0000313" key="11">
    <source>
        <dbReference type="Proteomes" id="UP000087171"/>
    </source>
</evidence>
<keyword evidence="11" id="KW-1185">Reference proteome</keyword>
<protein>
    <recommendedName>
        <fullName evidence="8">MLO-like protein</fullName>
    </recommendedName>
</protein>
<evidence type="ECO:0000256" key="9">
    <source>
        <dbReference type="SAM" id="MobiDB-lite"/>
    </source>
</evidence>
<feature type="transmembrane region" description="Helical" evidence="10">
    <location>
        <begin position="60"/>
        <end position="79"/>
    </location>
</feature>
<evidence type="ECO:0000256" key="1">
    <source>
        <dbReference type="ARBA" id="ARBA00004141"/>
    </source>
</evidence>
<dbReference type="GO" id="GO:0006952">
    <property type="term" value="P:defense response"/>
    <property type="evidence" value="ECO:0007669"/>
    <property type="project" value="UniProtKB-KW"/>
</dbReference>
<dbReference type="RefSeq" id="XP_004515994.1">
    <property type="nucleotide sequence ID" value="XM_004515937.3"/>
</dbReference>
<evidence type="ECO:0000256" key="8">
    <source>
        <dbReference type="RuleBase" id="RU280816"/>
    </source>
</evidence>
<dbReference type="Pfam" id="PF03094">
    <property type="entry name" value="Mlo"/>
    <property type="match status" value="1"/>
</dbReference>
<comment type="function">
    <text evidence="8">May be involved in modulation of pathogen defense and leaf cell death.</text>
</comment>
<feature type="transmembrane region" description="Helical" evidence="10">
    <location>
        <begin position="403"/>
        <end position="428"/>
    </location>
</feature>
<organism evidence="11 12">
    <name type="scientific">Cicer arietinum</name>
    <name type="common">Chickpea</name>
    <name type="synonym">Garbanzo</name>
    <dbReference type="NCBI Taxonomy" id="3827"/>
    <lineage>
        <taxon>Eukaryota</taxon>
        <taxon>Viridiplantae</taxon>
        <taxon>Streptophyta</taxon>
        <taxon>Embryophyta</taxon>
        <taxon>Tracheophyta</taxon>
        <taxon>Spermatophyta</taxon>
        <taxon>Magnoliopsida</taxon>
        <taxon>eudicotyledons</taxon>
        <taxon>Gunneridae</taxon>
        <taxon>Pentapetalae</taxon>
        <taxon>rosids</taxon>
        <taxon>fabids</taxon>
        <taxon>Fabales</taxon>
        <taxon>Fabaceae</taxon>
        <taxon>Papilionoideae</taxon>
        <taxon>50 kb inversion clade</taxon>
        <taxon>NPAAA clade</taxon>
        <taxon>Hologalegina</taxon>
        <taxon>IRL clade</taxon>
        <taxon>Cicereae</taxon>
        <taxon>Cicer</taxon>
    </lineage>
</organism>